<comment type="caution">
    <text evidence="2">The sequence shown here is derived from an EMBL/GenBank/DDBJ whole genome shotgun (WGS) entry which is preliminary data.</text>
</comment>
<proteinExistence type="predicted"/>
<keyword evidence="1" id="KW-0812">Transmembrane</keyword>
<feature type="transmembrane region" description="Helical" evidence="1">
    <location>
        <begin position="84"/>
        <end position="104"/>
    </location>
</feature>
<feature type="transmembrane region" description="Helical" evidence="1">
    <location>
        <begin position="227"/>
        <end position="245"/>
    </location>
</feature>
<dbReference type="Proteomes" id="UP000311919">
    <property type="component" value="Unassembled WGS sequence"/>
</dbReference>
<keyword evidence="3" id="KW-1185">Reference proteome</keyword>
<keyword evidence="1" id="KW-1133">Transmembrane helix</keyword>
<evidence type="ECO:0000313" key="3">
    <source>
        <dbReference type="Proteomes" id="UP000311919"/>
    </source>
</evidence>
<accession>A0A4Z2D3V3</accession>
<feature type="transmembrane region" description="Helical" evidence="1">
    <location>
        <begin position="265"/>
        <end position="285"/>
    </location>
</feature>
<protein>
    <submittedName>
        <fullName evidence="2">Uncharacterized protein</fullName>
    </submittedName>
</protein>
<evidence type="ECO:0000313" key="2">
    <source>
        <dbReference type="EMBL" id="TNN11175.1"/>
    </source>
</evidence>
<organism evidence="2 3">
    <name type="scientific">Schistosoma japonicum</name>
    <name type="common">Blood fluke</name>
    <dbReference type="NCBI Taxonomy" id="6182"/>
    <lineage>
        <taxon>Eukaryota</taxon>
        <taxon>Metazoa</taxon>
        <taxon>Spiralia</taxon>
        <taxon>Lophotrochozoa</taxon>
        <taxon>Platyhelminthes</taxon>
        <taxon>Trematoda</taxon>
        <taxon>Digenea</taxon>
        <taxon>Strigeidida</taxon>
        <taxon>Schistosomatoidea</taxon>
        <taxon>Schistosomatidae</taxon>
        <taxon>Schistosoma</taxon>
    </lineage>
</organism>
<feature type="non-terminal residue" evidence="2">
    <location>
        <position position="1"/>
    </location>
</feature>
<gene>
    <name evidence="2" type="ORF">EWB00_004823</name>
</gene>
<reference evidence="2 3" key="1">
    <citation type="submission" date="2019-03" db="EMBL/GenBank/DDBJ databases">
        <title>An improved genome assembly of the fluke Schistosoma japonicum.</title>
        <authorList>
            <person name="Hu W."/>
            <person name="Luo F."/>
            <person name="Yin M."/>
            <person name="Mo X."/>
            <person name="Sun C."/>
            <person name="Wu Q."/>
            <person name="Zhu B."/>
            <person name="Xiang M."/>
            <person name="Wang J."/>
            <person name="Wang Y."/>
            <person name="Zhang T."/>
            <person name="Xu B."/>
            <person name="Zheng H."/>
            <person name="Feng Z."/>
        </authorList>
    </citation>
    <scope>NUCLEOTIDE SEQUENCE [LARGE SCALE GENOMIC DNA]</scope>
    <source>
        <strain evidence="2">HuSjv2</strain>
        <tissue evidence="2">Worms</tissue>
    </source>
</reference>
<name>A0A4Z2D3V3_SCHJA</name>
<evidence type="ECO:0000256" key="1">
    <source>
        <dbReference type="SAM" id="Phobius"/>
    </source>
</evidence>
<feature type="transmembrane region" description="Helical" evidence="1">
    <location>
        <begin position="182"/>
        <end position="206"/>
    </location>
</feature>
<feature type="transmembrane region" description="Helical" evidence="1">
    <location>
        <begin position="142"/>
        <end position="162"/>
    </location>
</feature>
<sequence>DFNSDFIGVRRSLFCDSFQNDTFNIVLAAVIMCSIGGMQSFCSCNSVWLRLFHSHIELSERISGINYFIGVRRSLFCDSFNNDTFNIVLAAVIMCLIGDHVFAIDCIRRLENYLDWITGRFSEVFIDVRRSLFCDSFNNDTFNIVLAAVIMCLIGGMQAFYFDLDCIDVRRSRFCDSFNNDTFNIVLVTVIMCLIGGMQAFCSLDFDSDCIDVRRSLFCDSFNNDTFNIILAAVIMCLIGEIVDFDSDCIDVRRSLFCDSFNNDTFNIILAAVIMCLIGEHVFAIDCMRRLQKLVDFDSNCIDLRRSLFCDSFEKDTFDIVLAA</sequence>
<dbReference type="EMBL" id="SKCS01000310">
    <property type="protein sequence ID" value="TNN11175.1"/>
    <property type="molecule type" value="Genomic_DNA"/>
</dbReference>
<feature type="non-terminal residue" evidence="2">
    <location>
        <position position="324"/>
    </location>
</feature>
<dbReference type="AlphaFoldDB" id="A0A4Z2D3V3"/>
<keyword evidence="1" id="KW-0472">Membrane</keyword>